<organism evidence="2 3">
    <name type="scientific">Aspergillus mulundensis</name>
    <dbReference type="NCBI Taxonomy" id="1810919"/>
    <lineage>
        <taxon>Eukaryota</taxon>
        <taxon>Fungi</taxon>
        <taxon>Dikarya</taxon>
        <taxon>Ascomycota</taxon>
        <taxon>Pezizomycotina</taxon>
        <taxon>Eurotiomycetes</taxon>
        <taxon>Eurotiomycetidae</taxon>
        <taxon>Eurotiales</taxon>
        <taxon>Aspergillaceae</taxon>
        <taxon>Aspergillus</taxon>
        <taxon>Aspergillus subgen. Nidulantes</taxon>
    </lineage>
</organism>
<reference evidence="2 3" key="1">
    <citation type="journal article" date="2018" name="IMA Fungus">
        <title>IMA Genome-F 9: Draft genome sequence of Annulohypoxylon stygium, Aspergillus mulundensis, Berkeleyomyces basicola (syn. Thielaviopsis basicola), Ceratocystis smalleyi, two Cercospora beticola strains, Coleophoma cylindrospora, Fusarium fracticaudum, Phialophora cf. hyalina, and Morchella septimelata.</title>
        <authorList>
            <person name="Wingfield B.D."/>
            <person name="Bills G.F."/>
            <person name="Dong Y."/>
            <person name="Huang W."/>
            <person name="Nel W.J."/>
            <person name="Swalarsk-Parry B.S."/>
            <person name="Vaghefi N."/>
            <person name="Wilken P.M."/>
            <person name="An Z."/>
            <person name="de Beer Z.W."/>
            <person name="De Vos L."/>
            <person name="Chen L."/>
            <person name="Duong T.A."/>
            <person name="Gao Y."/>
            <person name="Hammerbacher A."/>
            <person name="Kikkert J.R."/>
            <person name="Li Y."/>
            <person name="Li H."/>
            <person name="Li K."/>
            <person name="Li Q."/>
            <person name="Liu X."/>
            <person name="Ma X."/>
            <person name="Naidoo K."/>
            <person name="Pethybridge S.J."/>
            <person name="Sun J."/>
            <person name="Steenkamp E.T."/>
            <person name="van der Nest M.A."/>
            <person name="van Wyk S."/>
            <person name="Wingfield M.J."/>
            <person name="Xiong C."/>
            <person name="Yue Q."/>
            <person name="Zhang X."/>
        </authorList>
    </citation>
    <scope>NUCLEOTIDE SEQUENCE [LARGE SCALE GENOMIC DNA]</scope>
    <source>
        <strain evidence="2 3">DSM 5745</strain>
    </source>
</reference>
<name>A0A3D8QN34_9EURO</name>
<evidence type="ECO:0008006" key="4">
    <source>
        <dbReference type="Google" id="ProtNLM"/>
    </source>
</evidence>
<feature type="signal peptide" evidence="1">
    <location>
        <begin position="1"/>
        <end position="20"/>
    </location>
</feature>
<feature type="chain" id="PRO_5017623702" description="Ecp2 effector protein domain-containing protein" evidence="1">
    <location>
        <begin position="21"/>
        <end position="187"/>
    </location>
</feature>
<keyword evidence="1" id="KW-0732">Signal</keyword>
<gene>
    <name evidence="2" type="ORF">DSM5745_10232</name>
</gene>
<dbReference type="RefSeq" id="XP_026599310.1">
    <property type="nucleotide sequence ID" value="XM_026752248.1"/>
</dbReference>
<dbReference type="Proteomes" id="UP000256690">
    <property type="component" value="Unassembled WGS sequence"/>
</dbReference>
<protein>
    <recommendedName>
        <fullName evidence="4">Ecp2 effector protein domain-containing protein</fullName>
    </recommendedName>
</protein>
<evidence type="ECO:0000313" key="3">
    <source>
        <dbReference type="Proteomes" id="UP000256690"/>
    </source>
</evidence>
<comment type="caution">
    <text evidence="2">The sequence shown here is derived from an EMBL/GenBank/DDBJ whole genome shotgun (WGS) entry which is preliminary data.</text>
</comment>
<evidence type="ECO:0000256" key="1">
    <source>
        <dbReference type="SAM" id="SignalP"/>
    </source>
</evidence>
<dbReference type="EMBL" id="PVWQ01000015">
    <property type="protein sequence ID" value="RDW63121.1"/>
    <property type="molecule type" value="Genomic_DNA"/>
</dbReference>
<dbReference type="OrthoDB" id="4216327at2759"/>
<dbReference type="AlphaFoldDB" id="A0A3D8QN34"/>
<dbReference type="GeneID" id="38120602"/>
<accession>A0A3D8QN34</accession>
<proteinExistence type="predicted"/>
<sequence length="187" mass="20393">MKLSLPSLLAFTPLLGLATAADCSAPNQQVFSQAAVEMMWSIRAWICPNAWNSWTIAYPDGAWCDAGGGIVSAFYGSWEIRGMQSEQQCWDITEEIINQCMWYDFASTSYNGGTWSYGDIWAGGWFWADNSRSCVHPVKRDALPAAEPAAAPAEGNGTLADGSAQVGSRVWLDFSSGEAVVVRKEEF</sequence>
<evidence type="ECO:0000313" key="2">
    <source>
        <dbReference type="EMBL" id="RDW63121.1"/>
    </source>
</evidence>
<keyword evidence="3" id="KW-1185">Reference proteome</keyword>